<evidence type="ECO:0000313" key="2">
    <source>
        <dbReference type="Proteomes" id="UP000028523"/>
    </source>
</evidence>
<evidence type="ECO:0000313" key="1">
    <source>
        <dbReference type="EMBL" id="KFB07788.1"/>
    </source>
</evidence>
<dbReference type="Proteomes" id="UP000028523">
    <property type="component" value="Unassembled WGS sequence"/>
</dbReference>
<proteinExistence type="predicted"/>
<name>A0A084U4A2_MALIO</name>
<gene>
    <name evidence="1" type="ORF">P271_650</name>
</gene>
<dbReference type="RefSeq" id="WP_036451537.1">
    <property type="nucleotide sequence ID" value="NZ_AWQU01000063.1"/>
</dbReference>
<accession>A0A084U4A2</accession>
<dbReference type="AlphaFoldDB" id="A0A084U4A2"/>
<dbReference type="EMBL" id="AWQU01000063">
    <property type="protein sequence ID" value="KFB07788.1"/>
    <property type="molecule type" value="Genomic_DNA"/>
</dbReference>
<protein>
    <submittedName>
        <fullName evidence="1">ABC Fe3+-siderophore transporter substrate-binding subunit</fullName>
    </submittedName>
</protein>
<sequence>MIKNKKIKILSFLGMPCLIVTPLIISSCSYKNVRNNFVTTYDNVLDDAIALGIKPNYATPGNWTTYTSKYIRELAEKANTKILDWRIFPKGEGSLNPREVTKLGIDLLGANITDSGKESVIKNYVNNVAYTGRGDSKEYSYVGDEKVISNEVKTKVVDELGGIDFYNDSGKRVWVKGNGFVEAGTDGSSRVDKNFQDYGFNYKLFEWQQNPFAALSKFAKSLDNLSGGKNNFSKKSEEIEKMQKNRLTDLNNNELIKSNVNNKTIAFILGKKASSNSNDAATNIQIYSPHTYPQFYSRQNDKGLKMNFPAPKDATSVTSGIMFNDPDIIAGDNNDMNTFKNASGGQKLIEQFQGKFDYVVYMAYDAGEFQHTKDEVVKSDLSKLLKTTMTTDQTNKEKHIFYTSYSDMYMSTWGPIGQSLGISKFVEWINTNFGNETNKKIVEKKENILFDKVNNNDYLSNLKEWKQVK</sequence>
<reference evidence="1 2" key="1">
    <citation type="journal article" date="2014" name="PLoS ONE">
        <title>Reduction of Hydrogen Peroxide Accumulation and Toxicity by a Catalase from Mycoplasma iowae.</title>
        <authorList>
            <person name="Pritchard R.E."/>
            <person name="Prassinos A.J."/>
            <person name="Osborne J.D."/>
            <person name="Raviv Z."/>
            <person name="Balish M.F."/>
        </authorList>
    </citation>
    <scope>NUCLEOTIDE SEQUENCE [LARGE SCALE GENOMIC DNA]</scope>
    <source>
        <strain evidence="1 2">DK-CPA</strain>
    </source>
</reference>
<comment type="caution">
    <text evidence="1">The sequence shown here is derived from an EMBL/GenBank/DDBJ whole genome shotgun (WGS) entry which is preliminary data.</text>
</comment>
<organism evidence="1 2">
    <name type="scientific">Malacoplasma iowae DK-CPA</name>
    <dbReference type="NCBI Taxonomy" id="1394179"/>
    <lineage>
        <taxon>Bacteria</taxon>
        <taxon>Bacillati</taxon>
        <taxon>Mycoplasmatota</taxon>
        <taxon>Mycoplasmoidales</taxon>
        <taxon>Mycoplasmoidaceae</taxon>
        <taxon>Malacoplasma</taxon>
    </lineage>
</organism>
<keyword evidence="2" id="KW-1185">Reference proteome</keyword>
<dbReference type="PROSITE" id="PS51257">
    <property type="entry name" value="PROKAR_LIPOPROTEIN"/>
    <property type="match status" value="1"/>
</dbReference>